<dbReference type="InterPro" id="IPR004648">
    <property type="entry name" value="Oligpept_transpt"/>
</dbReference>
<evidence type="ECO:0008006" key="12">
    <source>
        <dbReference type="Google" id="ProtNLM"/>
    </source>
</evidence>
<dbReference type="NCBIfam" id="TIGR00728">
    <property type="entry name" value="OPT_sfam"/>
    <property type="match status" value="1"/>
</dbReference>
<protein>
    <recommendedName>
        <fullName evidence="12">Oligopeptide transporter</fullName>
    </recommendedName>
</protein>
<evidence type="ECO:0000256" key="6">
    <source>
        <dbReference type="ARBA" id="ARBA00022989"/>
    </source>
</evidence>
<dbReference type="GO" id="GO:0015031">
    <property type="term" value="P:protein transport"/>
    <property type="evidence" value="ECO:0007669"/>
    <property type="project" value="UniProtKB-KW"/>
</dbReference>
<evidence type="ECO:0000256" key="2">
    <source>
        <dbReference type="ARBA" id="ARBA00022448"/>
    </source>
</evidence>
<evidence type="ECO:0000313" key="11">
    <source>
        <dbReference type="Proteomes" id="UP000663829"/>
    </source>
</evidence>
<feature type="transmembrane region" description="Helical" evidence="8">
    <location>
        <begin position="207"/>
        <end position="227"/>
    </location>
</feature>
<keyword evidence="2" id="KW-0813">Transport</keyword>
<keyword evidence="7 8" id="KW-0472">Membrane</keyword>
<feature type="transmembrane region" description="Helical" evidence="8">
    <location>
        <begin position="433"/>
        <end position="454"/>
    </location>
</feature>
<feature type="transmembrane region" description="Helical" evidence="8">
    <location>
        <begin position="12"/>
        <end position="32"/>
    </location>
</feature>
<keyword evidence="5" id="KW-0653">Protein transport</keyword>
<feature type="transmembrane region" description="Helical" evidence="8">
    <location>
        <begin position="130"/>
        <end position="152"/>
    </location>
</feature>
<evidence type="ECO:0000256" key="5">
    <source>
        <dbReference type="ARBA" id="ARBA00022927"/>
    </source>
</evidence>
<keyword evidence="6 8" id="KW-1133">Transmembrane helix</keyword>
<comment type="caution">
    <text evidence="9">The sequence shown here is derived from an EMBL/GenBank/DDBJ whole genome shotgun (WGS) entry which is preliminary data.</text>
</comment>
<dbReference type="PANTHER" id="PTHR22601">
    <property type="entry name" value="ISP4 LIKE PROTEIN"/>
    <property type="match status" value="1"/>
</dbReference>
<organism evidence="9 11">
    <name type="scientific">Didymodactylos carnosus</name>
    <dbReference type="NCBI Taxonomy" id="1234261"/>
    <lineage>
        <taxon>Eukaryota</taxon>
        <taxon>Metazoa</taxon>
        <taxon>Spiralia</taxon>
        <taxon>Gnathifera</taxon>
        <taxon>Rotifera</taxon>
        <taxon>Eurotatoria</taxon>
        <taxon>Bdelloidea</taxon>
        <taxon>Philodinida</taxon>
        <taxon>Philodinidae</taxon>
        <taxon>Didymodactylos</taxon>
    </lineage>
</organism>
<dbReference type="Proteomes" id="UP000663829">
    <property type="component" value="Unassembled WGS sequence"/>
</dbReference>
<dbReference type="GO" id="GO:0016020">
    <property type="term" value="C:membrane"/>
    <property type="evidence" value="ECO:0007669"/>
    <property type="project" value="UniProtKB-SubCell"/>
</dbReference>
<dbReference type="Pfam" id="PF03169">
    <property type="entry name" value="OPT"/>
    <property type="match status" value="1"/>
</dbReference>
<feature type="transmembrane region" description="Helical" evidence="8">
    <location>
        <begin position="369"/>
        <end position="388"/>
    </location>
</feature>
<keyword evidence="11" id="KW-1185">Reference proteome</keyword>
<evidence type="ECO:0000313" key="9">
    <source>
        <dbReference type="EMBL" id="CAF1223282.1"/>
    </source>
</evidence>
<dbReference type="Proteomes" id="UP000681722">
    <property type="component" value="Unassembled WGS sequence"/>
</dbReference>
<feature type="transmembrane region" description="Helical" evidence="8">
    <location>
        <begin position="287"/>
        <end position="308"/>
    </location>
</feature>
<accession>A0A814Y231</accession>
<evidence type="ECO:0000256" key="8">
    <source>
        <dbReference type="SAM" id="Phobius"/>
    </source>
</evidence>
<evidence type="ECO:0000256" key="1">
    <source>
        <dbReference type="ARBA" id="ARBA00004141"/>
    </source>
</evidence>
<keyword evidence="3 8" id="KW-0812">Transmembrane</keyword>
<sequence length="567" mass="65109">MKPMPRVCIMRRFLVWPSQLIWVFNLPFIAVYRTLHEKIDSLPESQWKLSRLRFFIIVCLCQFVYYWFPGYIMPVLSAFSWMCMIKPNNILLSQITGLSGLSVGSFQFDWNSITTSGGAPFGSPIIVPRWAIVNIFVGFVISVWIVIPIGYYSNSLDAKLFPINDNNYYTKNGSNFYNFSTVIDQDIHFNLTAYNISGPIRMTISHAISYGLAFACVSSVIVHTFLYHGKDIIQQFHTSLANREHDIHCTLMAKYPEAPEWWYLILFIINFVLAIIACYIGKFMPWYYLFLIILLLFIFILPIGIVAANTNQTIPIYVLSEFVAGAIMHGNLIAAATFRTYSFNTLFQAVTFINYLKLSHYMKIPPRTIFIAQVVGTCVSAIVSYSITDHFLNTVHNMCTTNGDWTCVQTISFYNKSIWTIIGLNTMFGKTGIYRNILWCFLLGAVLPIPFWLLSKKYPYVKWLNYVHIPVMLSAVSQLPYIPPGNILSWVLVGFIFKVVIRKWWLDRYALLFSAAMDAGVGICIIFIYFILTNKNILFPKWWGLGGIYTDGCPLSHKNYYGYIPSS</sequence>
<evidence type="ECO:0000256" key="7">
    <source>
        <dbReference type="ARBA" id="ARBA00023136"/>
    </source>
</evidence>
<evidence type="ECO:0000313" key="10">
    <source>
        <dbReference type="EMBL" id="CAF3986548.1"/>
    </source>
</evidence>
<feature type="transmembrane region" description="Helical" evidence="8">
    <location>
        <begin position="314"/>
        <end position="338"/>
    </location>
</feature>
<keyword evidence="4" id="KW-0571">Peptide transport</keyword>
<comment type="subcellular location">
    <subcellularLocation>
        <location evidence="1">Membrane</location>
        <topology evidence="1">Multi-pass membrane protein</topology>
    </subcellularLocation>
</comment>
<reference evidence="9" key="1">
    <citation type="submission" date="2021-02" db="EMBL/GenBank/DDBJ databases">
        <authorList>
            <person name="Nowell W R."/>
        </authorList>
    </citation>
    <scope>NUCLEOTIDE SEQUENCE</scope>
</reference>
<dbReference type="AlphaFoldDB" id="A0A814Y231"/>
<dbReference type="InterPro" id="IPR004813">
    <property type="entry name" value="OPT"/>
</dbReference>
<proteinExistence type="predicted"/>
<dbReference type="OrthoDB" id="9978509at2759"/>
<evidence type="ECO:0000256" key="3">
    <source>
        <dbReference type="ARBA" id="ARBA00022692"/>
    </source>
</evidence>
<feature type="transmembrane region" description="Helical" evidence="8">
    <location>
        <begin position="261"/>
        <end position="280"/>
    </location>
</feature>
<dbReference type="GO" id="GO:0035673">
    <property type="term" value="F:oligopeptide transmembrane transporter activity"/>
    <property type="evidence" value="ECO:0007669"/>
    <property type="project" value="InterPro"/>
</dbReference>
<evidence type="ECO:0000256" key="4">
    <source>
        <dbReference type="ARBA" id="ARBA00022856"/>
    </source>
</evidence>
<name>A0A814Y231_9BILA</name>
<gene>
    <name evidence="9" type="ORF">GPM918_LOCUS24800</name>
    <name evidence="10" type="ORF">SRO942_LOCUS24803</name>
</gene>
<feature type="transmembrane region" description="Helical" evidence="8">
    <location>
        <begin position="512"/>
        <end position="532"/>
    </location>
</feature>
<feature type="transmembrane region" description="Helical" evidence="8">
    <location>
        <begin position="52"/>
        <end position="68"/>
    </location>
</feature>
<dbReference type="EMBL" id="CAJNOQ010009380">
    <property type="protein sequence ID" value="CAF1223282.1"/>
    <property type="molecule type" value="Genomic_DNA"/>
</dbReference>
<dbReference type="EMBL" id="CAJOBC010009385">
    <property type="protein sequence ID" value="CAF3986548.1"/>
    <property type="molecule type" value="Genomic_DNA"/>
</dbReference>